<gene>
    <name evidence="4" type="ORF">B0T10DRAFT_519090</name>
</gene>
<comment type="caution">
    <text evidence="4">The sequence shown here is derived from an EMBL/GenBank/DDBJ whole genome shotgun (WGS) entry which is preliminary data.</text>
</comment>
<dbReference type="Pfam" id="PF13561">
    <property type="entry name" value="adh_short_C2"/>
    <property type="match status" value="1"/>
</dbReference>
<dbReference type="PRINTS" id="PR00081">
    <property type="entry name" value="GDHRDH"/>
</dbReference>
<comment type="similarity">
    <text evidence="1">Belongs to the short-chain dehydrogenases/reductases (SDR) family.</text>
</comment>
<dbReference type="Proteomes" id="UP000777438">
    <property type="component" value="Unassembled WGS sequence"/>
</dbReference>
<dbReference type="InterPro" id="IPR052178">
    <property type="entry name" value="Sec_Metab_Biosynth_SDR"/>
</dbReference>
<dbReference type="InterPro" id="IPR020904">
    <property type="entry name" value="Sc_DH/Rdtase_CS"/>
</dbReference>
<dbReference type="OrthoDB" id="2962696at2759"/>
<evidence type="ECO:0000313" key="5">
    <source>
        <dbReference type="Proteomes" id="UP000777438"/>
    </source>
</evidence>
<keyword evidence="5" id="KW-1185">Reference proteome</keyword>
<proteinExistence type="inferred from homology"/>
<keyword evidence="3" id="KW-0560">Oxidoreductase</keyword>
<evidence type="ECO:0000256" key="3">
    <source>
        <dbReference type="ARBA" id="ARBA00023002"/>
    </source>
</evidence>
<reference evidence="4 5" key="1">
    <citation type="journal article" date="2021" name="Nat. Commun.">
        <title>Genetic determinants of endophytism in the Arabidopsis root mycobiome.</title>
        <authorList>
            <person name="Mesny F."/>
            <person name="Miyauchi S."/>
            <person name="Thiergart T."/>
            <person name="Pickel B."/>
            <person name="Atanasova L."/>
            <person name="Karlsson M."/>
            <person name="Huettel B."/>
            <person name="Barry K.W."/>
            <person name="Haridas S."/>
            <person name="Chen C."/>
            <person name="Bauer D."/>
            <person name="Andreopoulos W."/>
            <person name="Pangilinan J."/>
            <person name="LaButti K."/>
            <person name="Riley R."/>
            <person name="Lipzen A."/>
            <person name="Clum A."/>
            <person name="Drula E."/>
            <person name="Henrissat B."/>
            <person name="Kohler A."/>
            <person name="Grigoriev I.V."/>
            <person name="Martin F.M."/>
            <person name="Hacquard S."/>
        </authorList>
    </citation>
    <scope>NUCLEOTIDE SEQUENCE [LARGE SCALE GENOMIC DNA]</scope>
    <source>
        <strain evidence="4 5">MPI-CAGE-CH-0241</strain>
    </source>
</reference>
<evidence type="ECO:0000256" key="2">
    <source>
        <dbReference type="ARBA" id="ARBA00022857"/>
    </source>
</evidence>
<dbReference type="InterPro" id="IPR002347">
    <property type="entry name" value="SDR_fam"/>
</dbReference>
<dbReference type="CDD" id="cd05233">
    <property type="entry name" value="SDR_c"/>
    <property type="match status" value="1"/>
</dbReference>
<dbReference type="PROSITE" id="PS00061">
    <property type="entry name" value="ADH_SHORT"/>
    <property type="match status" value="1"/>
</dbReference>
<evidence type="ECO:0000256" key="1">
    <source>
        <dbReference type="ARBA" id="ARBA00006484"/>
    </source>
</evidence>
<organism evidence="4 5">
    <name type="scientific">Thelonectria olida</name>
    <dbReference type="NCBI Taxonomy" id="1576542"/>
    <lineage>
        <taxon>Eukaryota</taxon>
        <taxon>Fungi</taxon>
        <taxon>Dikarya</taxon>
        <taxon>Ascomycota</taxon>
        <taxon>Pezizomycotina</taxon>
        <taxon>Sordariomycetes</taxon>
        <taxon>Hypocreomycetidae</taxon>
        <taxon>Hypocreales</taxon>
        <taxon>Nectriaceae</taxon>
        <taxon>Thelonectria</taxon>
    </lineage>
</organism>
<dbReference type="AlphaFoldDB" id="A0A9P9AHU2"/>
<dbReference type="SUPFAM" id="SSF51735">
    <property type="entry name" value="NAD(P)-binding Rossmann-fold domains"/>
    <property type="match status" value="1"/>
</dbReference>
<dbReference type="InterPro" id="IPR036291">
    <property type="entry name" value="NAD(P)-bd_dom_sf"/>
</dbReference>
<evidence type="ECO:0000313" key="4">
    <source>
        <dbReference type="EMBL" id="KAH6880733.1"/>
    </source>
</evidence>
<accession>A0A9P9AHU2</accession>
<dbReference type="PANTHER" id="PTHR43618">
    <property type="entry name" value="7-ALPHA-HYDROXYSTEROID DEHYDROGENASE"/>
    <property type="match status" value="1"/>
</dbReference>
<name>A0A9P9AHU2_9HYPO</name>
<sequence>MAYQQEIPIASNLFNVDGVVAVVTGAAGGIGLLMARALEANGAQVFVLDINGAKLDEACKTSKFGKISPVTCDITSKESLSNAAAKIEEQVGYINLLIANAGVPGPYPPHIPKEASISEVVDAWWQTPIDSFLSVYKVNNAGTFYTVLAFLKLLDAGNKQKNVDRPSQITTTASITAFNRQVPSGFAYGTSKAAVIHLMKQLSTYLIPYNIRCNSIAPGLYPTDMSQPALDSTGESLLASIPIGRTGTVNDISGAILFLASSAGAYCNGMVVLSDGGRLSGMPATY</sequence>
<protein>
    <submittedName>
        <fullName evidence="4">Uncharacterized protein</fullName>
    </submittedName>
</protein>
<dbReference type="EMBL" id="JAGPYM010000025">
    <property type="protein sequence ID" value="KAH6880733.1"/>
    <property type="molecule type" value="Genomic_DNA"/>
</dbReference>
<keyword evidence="2" id="KW-0521">NADP</keyword>
<dbReference type="GO" id="GO:0016491">
    <property type="term" value="F:oxidoreductase activity"/>
    <property type="evidence" value="ECO:0007669"/>
    <property type="project" value="UniProtKB-KW"/>
</dbReference>
<dbReference type="Gene3D" id="3.40.50.720">
    <property type="entry name" value="NAD(P)-binding Rossmann-like Domain"/>
    <property type="match status" value="1"/>
</dbReference>
<dbReference type="PANTHER" id="PTHR43618:SF18">
    <property type="entry name" value="SHORT CHAIN DEHYDROGENASE_REDUCTASE FAMILY (AFU_ORTHOLOGUE AFUA_5G12480)"/>
    <property type="match status" value="1"/>
</dbReference>